<accession>A0ABN8NDI5</accession>
<dbReference type="SUPFAM" id="SSF56672">
    <property type="entry name" value="DNA/RNA polymerases"/>
    <property type="match status" value="1"/>
</dbReference>
<name>A0ABN8NDI5_9CNID</name>
<protein>
    <recommendedName>
        <fullName evidence="3">DNA-directed DNA polymerase</fullName>
    </recommendedName>
</protein>
<dbReference type="EMBL" id="CALNXK010000015">
    <property type="protein sequence ID" value="CAH3047035.1"/>
    <property type="molecule type" value="Genomic_DNA"/>
</dbReference>
<sequence length="1259" mass="149350">MYEYDQGIEKEKSALEGFVNKYIIQGIPGLTPMQFFEHINKTLRDFFTYHRNIKFRMVLVCIMEKQNIQQNVGVVGLEDGKAYFNSFTFTNTKSDDVDKLIQVSIDGIEGGIEAYQEVGSGWYFKEVEKLEIHTIEYNPTKGSSYISLPGWISNKKAIVNIQNKDDKCFLWCVLRYLYPKKDNDSRLKDLKKYEFSLNTKGITFPMKLKDITKFEKLNPELPGINVFSYENMIIYPLRMAERDCLNTIDLFLNEEDGVSHYSLIKNFNRLVGSQKTASKNGKIFICKKCFTHFTKEELLEKHIKYCSNNETVCVKMPEPNTMLRFKNYYKKLPIPFVVYADFECFTKPMNTCSPNLKESYNYNCQKHEPSGFCFHIKGIVDKKFKPIIYTKTKEDEDISKVFVEKLTEVTKGIYNEFYRRPKPLRLTQAEQKLFDKAETCHICNKELKEDKVRDHCHFTGQYRGAAHNSCNLQCRKPLVLPVIFHNLQGYDAHLFIKQLAKLPGNLNCIPSTEEKYISFSKSIKVDEYKSYKFDQMVPINFEIRFLDSFKFLQTSLANLVSNLQPDDFHNTKQVFKKNVNLLTRKGVYPYDYVSSLEKLFETQLPPKEEFYSKLNDEDITDDDYQHAINVWNTFECKTIRDYHNLYLKSDVLLLSDVFENFRKTCLKHYKLDPAHYYTSPGLAWDACLKETRQNLQLLHDYDMLMMFERGIRGGITHISKRYAEANNKYMKNYNPDEESSFIQYLDANNLYGWAMSQQLPTHRFKWMKDITKEKVMEILEKANHSMFNRGRKGYIFEVDLEYPSRLWEDHNDYLLAPEKMIVNGVEKLICHFKPRKNYVVHYRNLRQYLEMGMRITAVHRGISFYQSPWMEPYIRKNTELRKTAANSFEKDFFKLMNNSVFGKTIENIRKRQNIELIDNCKKAAKLSSRPNFDRATIFDNHLIAVHMKKTEVYFNKPVYVRQAILDLSKTLMFDFHYNYIKKKYGNKAELLFTDTDSLMYQIKTDDFYKDISHDILTKFDTSDYPPNHPSGILTGVNKKVIGMFKDEVAGKQITCFVGLRPKLYSFKIEEDKEVRKCKGIKKNVVKKKLDFNDYVQCLFMGRKEMRKMKIIRSENHDIYSKEVNKVALSNEDDKRESLLGKVKTIALSDNYDRLYFRKKSIYHRKYHYEKKVNQISKRINLTDEQKCELYDKLMKIDNYVMEILNKKYFRKRMISISYLTKKLLEEMGCEKYKLIYLKISPKTLEIYEKWWNSYKELKK</sequence>
<dbReference type="PANTHER" id="PTHR31511">
    <property type="entry name" value="PROTEIN CBG23764"/>
    <property type="match status" value="1"/>
</dbReference>
<dbReference type="PANTHER" id="PTHR31511:SF12">
    <property type="entry name" value="RHO TERMINATION FACTOR N-TERMINAL DOMAIN-CONTAINING PROTEIN"/>
    <property type="match status" value="1"/>
</dbReference>
<dbReference type="InterPro" id="IPR012337">
    <property type="entry name" value="RNaseH-like_sf"/>
</dbReference>
<keyword evidence="2" id="KW-1185">Reference proteome</keyword>
<dbReference type="InterPro" id="IPR043502">
    <property type="entry name" value="DNA/RNA_pol_sf"/>
</dbReference>
<dbReference type="SUPFAM" id="SSF53098">
    <property type="entry name" value="Ribonuclease H-like"/>
    <property type="match status" value="1"/>
</dbReference>
<dbReference type="InterPro" id="IPR038563">
    <property type="entry name" value="Endonuclease_7_sf"/>
</dbReference>
<organism evidence="1 2">
    <name type="scientific">Porites lobata</name>
    <dbReference type="NCBI Taxonomy" id="104759"/>
    <lineage>
        <taxon>Eukaryota</taxon>
        <taxon>Metazoa</taxon>
        <taxon>Cnidaria</taxon>
        <taxon>Anthozoa</taxon>
        <taxon>Hexacorallia</taxon>
        <taxon>Scleractinia</taxon>
        <taxon>Fungiina</taxon>
        <taxon>Poritidae</taxon>
        <taxon>Porites</taxon>
    </lineage>
</organism>
<gene>
    <name evidence="1" type="ORF">PLOB_00010023</name>
</gene>
<proteinExistence type="predicted"/>
<dbReference type="InterPro" id="IPR044925">
    <property type="entry name" value="His-Me_finger_sf"/>
</dbReference>
<evidence type="ECO:0000313" key="2">
    <source>
        <dbReference type="Proteomes" id="UP001159405"/>
    </source>
</evidence>
<dbReference type="Gene3D" id="3.40.1800.10">
    <property type="entry name" value="His-Me finger endonucleases"/>
    <property type="match status" value="1"/>
</dbReference>
<evidence type="ECO:0000313" key="1">
    <source>
        <dbReference type="EMBL" id="CAH3047035.1"/>
    </source>
</evidence>
<dbReference type="Proteomes" id="UP001159405">
    <property type="component" value="Unassembled WGS sequence"/>
</dbReference>
<comment type="caution">
    <text evidence="1">The sequence shown here is derived from an EMBL/GenBank/DDBJ whole genome shotgun (WGS) entry which is preliminary data.</text>
</comment>
<dbReference type="SUPFAM" id="SSF54060">
    <property type="entry name" value="His-Me finger endonucleases"/>
    <property type="match status" value="1"/>
</dbReference>
<reference evidence="1 2" key="1">
    <citation type="submission" date="2022-05" db="EMBL/GenBank/DDBJ databases">
        <authorList>
            <consortium name="Genoscope - CEA"/>
            <person name="William W."/>
        </authorList>
    </citation>
    <scope>NUCLEOTIDE SEQUENCE [LARGE SCALE GENOMIC DNA]</scope>
</reference>
<evidence type="ECO:0008006" key="3">
    <source>
        <dbReference type="Google" id="ProtNLM"/>
    </source>
</evidence>